<gene>
    <name evidence="2" type="primary">r106</name>
</gene>
<reference evidence="2 3" key="9">
    <citation type="journal article" date="2000" name="J. Virol.">
        <title>Complete DNA sequence of the rat cytomegalovirus genome.</title>
        <authorList>
            <person name="Vink C."/>
            <person name="Beuken E."/>
            <person name="Bruggeman C.A."/>
        </authorList>
    </citation>
    <scope>NUCLEOTIDE SEQUENCE [LARGE SCALE GENOMIC DNA]</scope>
    <source>
        <strain evidence="2 3">Maastricht</strain>
    </source>
</reference>
<feature type="region of interest" description="Disordered" evidence="1">
    <location>
        <begin position="46"/>
        <end position="164"/>
    </location>
</feature>
<reference evidence="2 3" key="1">
    <citation type="journal article" date="1996" name="J. Gen. Virol.">
        <title>Cloning and sequence analysis of the genes encoding DNA polymerase, glycoprotein B, ICP18.5 and major DNA-binding protein of rat cytomegalovirus.</title>
        <authorList>
            <person name="Beuken E."/>
            <person name="Slobbe R."/>
            <person name="Bruggeman C.A."/>
            <person name="Vink C."/>
        </authorList>
    </citation>
    <scope>NUCLEOTIDE SEQUENCE [LARGE SCALE GENOMIC DNA]</scope>
    <source>
        <strain evidence="2 3">Maastricht</strain>
    </source>
</reference>
<reference evidence="2 3" key="3">
    <citation type="journal article" date="1997" name="J. Gen. Virol.">
        <title>Cloning and functional characterization of the origin of lytic-phase DNA replication of rat cytomegalovirus.</title>
        <authorList>
            <person name="Vink C."/>
            <person name="Beuken E."/>
            <person name="Bruggeman C.A."/>
        </authorList>
    </citation>
    <scope>NUCLEOTIDE SEQUENCE [LARGE SCALE GENOMIC DNA]</scope>
    <source>
        <strain evidence="2 3">Maastricht</strain>
    </source>
</reference>
<feature type="compositionally biased region" description="Basic residues" evidence="1">
    <location>
        <begin position="75"/>
        <end position="84"/>
    </location>
</feature>
<reference evidence="2 3" key="8">
    <citation type="journal article" date="2000" name="J. Virol.">
        <title>The r144 major histocompatibility complex class I-like gene of rat cytomegalovirus is dispensable for both acute and long-term infection in the immunocompromised host.</title>
        <authorList>
            <person name="Beisser P.S."/>
            <person name="Kloover J.S."/>
            <person name="Grauls G.E."/>
            <person name="Blok M.J."/>
            <person name="Bruggeman C.A."/>
            <person name="Vink C."/>
        </authorList>
    </citation>
    <scope>NUCLEOTIDE SEQUENCE [LARGE SCALE GENOMIC DNA]</scope>
    <source>
        <strain evidence="2 3">Maastricht</strain>
    </source>
</reference>
<evidence type="ECO:0000313" key="2">
    <source>
        <dbReference type="EMBL" id="AAF99195.1"/>
    </source>
</evidence>
<organismHost>
    <name type="scientific">Rattus</name>
    <name type="common">rats</name>
    <dbReference type="NCBI Taxonomy" id="10114"/>
</organismHost>
<name>Q9DW95_RCMVM</name>
<feature type="compositionally biased region" description="Low complexity" evidence="1">
    <location>
        <begin position="133"/>
        <end position="146"/>
    </location>
</feature>
<feature type="compositionally biased region" description="Basic and acidic residues" evidence="1">
    <location>
        <begin position="147"/>
        <end position="164"/>
    </location>
</feature>
<sequence>MRTAQNGNRRRASLCSPVLLFSMVLRGADGGYLRSRLPPRVLSSVLSADGDGRVGSPVDAVPGPDDDRIPDRRSRVPRRRRRRDRRDARRRGDAARRLLSDATRGEGISRESSGRRRVGTGSAFGCTPERSPGRASGPRGGSPAPGRGRDGRRIAQTRERIKTE</sequence>
<accession>Q9DW95</accession>
<keyword evidence="3" id="KW-1185">Reference proteome</keyword>
<dbReference type="GeneID" id="940405"/>
<dbReference type="EMBL" id="AF232689">
    <property type="protein sequence ID" value="AAF99195.1"/>
    <property type="molecule type" value="Genomic_DNA"/>
</dbReference>
<reference evidence="2 3" key="4">
    <citation type="journal article" date="1998" name="J. Virol.">
        <title>The R33 G protein-coupled receptor gene of rat cytomegalovirus plays an essential role in the pathogenesis of viral infection.</title>
        <authorList>
            <person name="Beisser P.S."/>
            <person name="Vink C."/>
            <person name="Van Dam J.G."/>
            <person name="Grauls G."/>
            <person name="Vanherle S.J."/>
            <person name="Bruggeman C.A."/>
        </authorList>
    </citation>
    <scope>NUCLEOTIDE SEQUENCE [LARGE SCALE GENOMIC DNA]</scope>
    <source>
        <strain evidence="2 3">Maastricht</strain>
    </source>
</reference>
<reference evidence="2 3" key="2">
    <citation type="journal article" date="1996" name="J. Virol.">
        <title>Structure of the rat cytomegalovirus genome termini.</title>
        <authorList>
            <person name="Vink C."/>
            <person name="Beuken E."/>
            <person name="Bruggeman C.A."/>
        </authorList>
    </citation>
    <scope>NUCLEOTIDE SEQUENCE [LARGE SCALE GENOMIC DNA]</scope>
    <source>
        <strain evidence="2 3">Maastricht</strain>
    </source>
</reference>
<organism evidence="2 3">
    <name type="scientific">Rat cytomegalovirus (strain Maastricht)</name>
    <dbReference type="NCBI Taxonomy" id="79700"/>
    <lineage>
        <taxon>Viruses</taxon>
        <taxon>Duplodnaviria</taxon>
        <taxon>Heunggongvirae</taxon>
        <taxon>Peploviricota</taxon>
        <taxon>Herviviricetes</taxon>
        <taxon>Herpesvirales</taxon>
        <taxon>Orthoherpesviridae</taxon>
        <taxon>Betaherpesvirinae</taxon>
        <taxon>Muromegalovirus</taxon>
        <taxon>Muromegalovirus muridbeta2</taxon>
        <taxon>Murid betaherpesvirus 2</taxon>
    </lineage>
</organism>
<reference evidence="2 3" key="5">
    <citation type="journal article" date="1998" name="Virology">
        <title>The Maastricht strain and England strain of rat cytomegalovirus represent different betaherpesvirus species rather than strains.</title>
        <authorList>
            <person name="Beisser P.S."/>
            <person name="Kaptein S.J."/>
            <person name="Beuken E."/>
            <person name="Bruggeman C.A."/>
            <person name="Vink C."/>
        </authorList>
    </citation>
    <scope>NUCLEOTIDE SEQUENCE [LARGE SCALE GENOMIC DNA]</scope>
    <source>
        <strain evidence="2 3">Maastricht</strain>
    </source>
</reference>
<evidence type="ECO:0000313" key="3">
    <source>
        <dbReference type="Proteomes" id="UP000008288"/>
    </source>
</evidence>
<evidence type="ECO:0000256" key="1">
    <source>
        <dbReference type="SAM" id="MobiDB-lite"/>
    </source>
</evidence>
<reference evidence="2 3" key="6">
    <citation type="journal article" date="1999" name="J. Gen. Virol.">
        <title>The rat cytomegalovirus R32 gene encodes a virion-associated protein that elicits a strong humoral immune response in infected rats.</title>
        <authorList>
            <person name="Beuken E."/>
            <person name="Grauls G."/>
            <person name="Bruggeman C.A."/>
            <person name="Vink C."/>
        </authorList>
    </citation>
    <scope>NUCLEOTIDE SEQUENCE [LARGE SCALE GENOMIC DNA]</scope>
    <source>
        <strain evidence="2 3">Maastricht</strain>
    </source>
</reference>
<feature type="compositionally biased region" description="Basic and acidic residues" evidence="1">
    <location>
        <begin position="85"/>
        <end position="114"/>
    </location>
</feature>
<protein>
    <submittedName>
        <fullName evidence="2">Pr106</fullName>
    </submittedName>
</protein>
<reference evidence="2 3" key="10">
    <citation type="journal article" date="2000" name="Virus Res.">
        <title>Rat cytomegalovirus R89 is a highly conserved gene which expresses a spliced transcript.</title>
        <authorList>
            <person name="Gruijthuijsen Y.K."/>
            <person name="Beuken E."/>
            <person name="Bruggeman C.A."/>
            <person name="Vink C."/>
        </authorList>
    </citation>
    <scope>NUCLEOTIDE SEQUENCE [LARGE SCALE GENOMIC DNA]</scope>
    <source>
        <strain evidence="2 3">Maastricht</strain>
    </source>
</reference>
<dbReference type="Proteomes" id="UP000008288">
    <property type="component" value="Segment"/>
</dbReference>
<reference evidence="2 3" key="7">
    <citation type="journal article" date="1999" name="J. Virol.">
        <title>Deletion of the R78 G protein-coupled receptor gene from rat cytomegalovirus results in an attenuated, syncytium-inducing mutant strain.</title>
        <authorList>
            <person name="Beisser P.S."/>
            <person name="Grauls G."/>
            <person name="Bruggeman C.A."/>
            <person name="Vink C."/>
        </authorList>
    </citation>
    <scope>NUCLEOTIDE SEQUENCE [LARGE SCALE GENOMIC DNA]</scope>
    <source>
        <strain evidence="2 3">Maastricht</strain>
    </source>
</reference>
<proteinExistence type="predicted"/>
<dbReference type="RefSeq" id="NP_064206.1">
    <property type="nucleotide sequence ID" value="NC_002512.2"/>
</dbReference>
<dbReference type="KEGG" id="vg:940405"/>
<feature type="compositionally biased region" description="Basic and acidic residues" evidence="1">
    <location>
        <begin position="65"/>
        <end position="74"/>
    </location>
</feature>